<feature type="transmembrane region" description="Helical" evidence="1">
    <location>
        <begin position="46"/>
        <end position="64"/>
    </location>
</feature>
<feature type="transmembrane region" description="Helical" evidence="1">
    <location>
        <begin position="15"/>
        <end position="34"/>
    </location>
</feature>
<organism evidence="2 3">
    <name type="scientific">Stylosanthes scabra</name>
    <dbReference type="NCBI Taxonomy" id="79078"/>
    <lineage>
        <taxon>Eukaryota</taxon>
        <taxon>Viridiplantae</taxon>
        <taxon>Streptophyta</taxon>
        <taxon>Embryophyta</taxon>
        <taxon>Tracheophyta</taxon>
        <taxon>Spermatophyta</taxon>
        <taxon>Magnoliopsida</taxon>
        <taxon>eudicotyledons</taxon>
        <taxon>Gunneridae</taxon>
        <taxon>Pentapetalae</taxon>
        <taxon>rosids</taxon>
        <taxon>fabids</taxon>
        <taxon>Fabales</taxon>
        <taxon>Fabaceae</taxon>
        <taxon>Papilionoideae</taxon>
        <taxon>50 kb inversion clade</taxon>
        <taxon>dalbergioids sensu lato</taxon>
        <taxon>Dalbergieae</taxon>
        <taxon>Pterocarpus clade</taxon>
        <taxon>Stylosanthes</taxon>
    </lineage>
</organism>
<dbReference type="Proteomes" id="UP001341840">
    <property type="component" value="Unassembled WGS sequence"/>
</dbReference>
<keyword evidence="1" id="KW-1133">Transmembrane helix</keyword>
<protein>
    <submittedName>
        <fullName evidence="2">Uncharacterized protein</fullName>
    </submittedName>
</protein>
<evidence type="ECO:0000256" key="1">
    <source>
        <dbReference type="SAM" id="Phobius"/>
    </source>
</evidence>
<comment type="caution">
    <text evidence="2">The sequence shown here is derived from an EMBL/GenBank/DDBJ whole genome shotgun (WGS) entry which is preliminary data.</text>
</comment>
<name>A0ABU6YWN8_9FABA</name>
<gene>
    <name evidence="2" type="ORF">PIB30_106782</name>
</gene>
<keyword evidence="1" id="KW-0812">Transmembrane</keyword>
<evidence type="ECO:0000313" key="2">
    <source>
        <dbReference type="EMBL" id="MED6214795.1"/>
    </source>
</evidence>
<proteinExistence type="predicted"/>
<keyword evidence="1" id="KW-0472">Membrane</keyword>
<evidence type="ECO:0000313" key="3">
    <source>
        <dbReference type="Proteomes" id="UP001341840"/>
    </source>
</evidence>
<dbReference type="EMBL" id="JASCZI010245979">
    <property type="protein sequence ID" value="MED6214795.1"/>
    <property type="molecule type" value="Genomic_DNA"/>
</dbReference>
<keyword evidence="3" id="KW-1185">Reference proteome</keyword>
<feature type="non-terminal residue" evidence="2">
    <location>
        <position position="1"/>
    </location>
</feature>
<accession>A0ABU6YWN8</accession>
<sequence>VLSCKSFQVDAKLLVTRRITFVLGLVLLSALSWNKGTLSRLALEEHVTFGSPLALFPITFAITFEPQKRDHNSAYTPNSHHV</sequence>
<reference evidence="2 3" key="1">
    <citation type="journal article" date="2023" name="Plants (Basel)">
        <title>Bridging the Gap: Combining Genomics and Transcriptomics Approaches to Understand Stylosanthes scabra, an Orphan Legume from the Brazilian Caatinga.</title>
        <authorList>
            <person name="Ferreira-Neto J.R.C."/>
            <person name="da Silva M.D."/>
            <person name="Binneck E."/>
            <person name="de Melo N.F."/>
            <person name="da Silva R.H."/>
            <person name="de Melo A.L.T.M."/>
            <person name="Pandolfi V."/>
            <person name="Bustamante F.O."/>
            <person name="Brasileiro-Vidal A.C."/>
            <person name="Benko-Iseppon A.M."/>
        </authorList>
    </citation>
    <scope>NUCLEOTIDE SEQUENCE [LARGE SCALE GENOMIC DNA]</scope>
    <source>
        <tissue evidence="2">Leaves</tissue>
    </source>
</reference>